<organism evidence="2 3">
    <name type="scientific">Dentiscutata erythropus</name>
    <dbReference type="NCBI Taxonomy" id="1348616"/>
    <lineage>
        <taxon>Eukaryota</taxon>
        <taxon>Fungi</taxon>
        <taxon>Fungi incertae sedis</taxon>
        <taxon>Mucoromycota</taxon>
        <taxon>Glomeromycotina</taxon>
        <taxon>Glomeromycetes</taxon>
        <taxon>Diversisporales</taxon>
        <taxon>Gigasporaceae</taxon>
        <taxon>Dentiscutata</taxon>
    </lineage>
</organism>
<dbReference type="Proteomes" id="UP000789405">
    <property type="component" value="Unassembled WGS sequence"/>
</dbReference>
<accession>A0A9N9KGK6</accession>
<gene>
    <name evidence="2" type="ORF">DERYTH_LOCUS28495</name>
</gene>
<reference evidence="2" key="1">
    <citation type="submission" date="2021-06" db="EMBL/GenBank/DDBJ databases">
        <authorList>
            <person name="Kallberg Y."/>
            <person name="Tangrot J."/>
            <person name="Rosling A."/>
        </authorList>
    </citation>
    <scope>NUCLEOTIDE SEQUENCE</scope>
    <source>
        <strain evidence="2">MA453B</strain>
    </source>
</reference>
<keyword evidence="3" id="KW-1185">Reference proteome</keyword>
<sequence length="44" mass="4845">TYFGCDTENNEDDSISELDSDDETTADSDYEPIAGLSTNLPKKK</sequence>
<dbReference type="EMBL" id="CAJVPY010071402">
    <property type="protein sequence ID" value="CAG8828443.1"/>
    <property type="molecule type" value="Genomic_DNA"/>
</dbReference>
<protein>
    <submittedName>
        <fullName evidence="2">16301_t:CDS:1</fullName>
    </submittedName>
</protein>
<name>A0A9N9KGK6_9GLOM</name>
<feature type="non-terminal residue" evidence="2">
    <location>
        <position position="44"/>
    </location>
</feature>
<feature type="non-terminal residue" evidence="2">
    <location>
        <position position="1"/>
    </location>
</feature>
<evidence type="ECO:0000313" key="3">
    <source>
        <dbReference type="Proteomes" id="UP000789405"/>
    </source>
</evidence>
<dbReference type="AlphaFoldDB" id="A0A9N9KGK6"/>
<feature type="compositionally biased region" description="Acidic residues" evidence="1">
    <location>
        <begin position="8"/>
        <end position="30"/>
    </location>
</feature>
<proteinExistence type="predicted"/>
<comment type="caution">
    <text evidence="2">The sequence shown here is derived from an EMBL/GenBank/DDBJ whole genome shotgun (WGS) entry which is preliminary data.</text>
</comment>
<evidence type="ECO:0000313" key="2">
    <source>
        <dbReference type="EMBL" id="CAG8828443.1"/>
    </source>
</evidence>
<feature type="region of interest" description="Disordered" evidence="1">
    <location>
        <begin position="1"/>
        <end position="44"/>
    </location>
</feature>
<evidence type="ECO:0000256" key="1">
    <source>
        <dbReference type="SAM" id="MobiDB-lite"/>
    </source>
</evidence>